<comment type="caution">
    <text evidence="1">The sequence shown here is derived from an EMBL/GenBank/DDBJ whole genome shotgun (WGS) entry which is preliminary data.</text>
</comment>
<dbReference type="Proteomes" id="UP001140949">
    <property type="component" value="Unassembled WGS sequence"/>
</dbReference>
<organism evidence="1 2">
    <name type="scientific">Iris pallida</name>
    <name type="common">Sweet iris</name>
    <dbReference type="NCBI Taxonomy" id="29817"/>
    <lineage>
        <taxon>Eukaryota</taxon>
        <taxon>Viridiplantae</taxon>
        <taxon>Streptophyta</taxon>
        <taxon>Embryophyta</taxon>
        <taxon>Tracheophyta</taxon>
        <taxon>Spermatophyta</taxon>
        <taxon>Magnoliopsida</taxon>
        <taxon>Liliopsida</taxon>
        <taxon>Asparagales</taxon>
        <taxon>Iridaceae</taxon>
        <taxon>Iridoideae</taxon>
        <taxon>Irideae</taxon>
        <taxon>Iris</taxon>
    </lineage>
</organism>
<reference evidence="1" key="1">
    <citation type="journal article" date="2023" name="GigaByte">
        <title>Genome assembly of the bearded iris, Iris pallida Lam.</title>
        <authorList>
            <person name="Bruccoleri R.E."/>
            <person name="Oakeley E.J."/>
            <person name="Faust A.M.E."/>
            <person name="Altorfer M."/>
            <person name="Dessus-Babus S."/>
            <person name="Burckhardt D."/>
            <person name="Oertli M."/>
            <person name="Naumann U."/>
            <person name="Petersen F."/>
            <person name="Wong J."/>
        </authorList>
    </citation>
    <scope>NUCLEOTIDE SEQUENCE</scope>
    <source>
        <strain evidence="1">GSM-AAB239-AS_SAM_17_03QT</strain>
    </source>
</reference>
<name>A0AAX6FDN8_IRIPA</name>
<proteinExistence type="predicted"/>
<gene>
    <name evidence="1" type="ORF">M6B38_139860</name>
</gene>
<dbReference type="AlphaFoldDB" id="A0AAX6FDN8"/>
<evidence type="ECO:0000313" key="1">
    <source>
        <dbReference type="EMBL" id="KAJ6814389.1"/>
    </source>
</evidence>
<protein>
    <submittedName>
        <fullName evidence="1">Uncharacterized protein</fullName>
    </submittedName>
</protein>
<reference evidence="1" key="2">
    <citation type="submission" date="2023-04" db="EMBL/GenBank/DDBJ databases">
        <authorList>
            <person name="Bruccoleri R.E."/>
            <person name="Oakeley E.J."/>
            <person name="Faust A.-M."/>
            <person name="Dessus-Babus S."/>
            <person name="Altorfer M."/>
            <person name="Burckhardt D."/>
            <person name="Oertli M."/>
            <person name="Naumann U."/>
            <person name="Petersen F."/>
            <person name="Wong J."/>
        </authorList>
    </citation>
    <scope>NUCLEOTIDE SEQUENCE</scope>
    <source>
        <strain evidence="1">GSM-AAB239-AS_SAM_17_03QT</strain>
        <tissue evidence="1">Leaf</tissue>
    </source>
</reference>
<dbReference type="EMBL" id="JANAVB010029815">
    <property type="protein sequence ID" value="KAJ6814389.1"/>
    <property type="molecule type" value="Genomic_DNA"/>
</dbReference>
<keyword evidence="2" id="KW-1185">Reference proteome</keyword>
<evidence type="ECO:0000313" key="2">
    <source>
        <dbReference type="Proteomes" id="UP001140949"/>
    </source>
</evidence>
<accession>A0AAX6FDN8</accession>
<sequence length="76" mass="7731">MAVHLIGEDVPVASLAGSVNDLVVAQSSDGEVVDRSGAMRQWFGVAPGEPALFIRSSTGTGGLHGLQEEGSPIDAL</sequence>